<reference evidence="2 3" key="1">
    <citation type="submission" date="2016-11" db="EMBL/GenBank/DDBJ databases">
        <authorList>
            <person name="Jaros S."/>
            <person name="Januszkiewicz K."/>
            <person name="Wedrychowicz H."/>
        </authorList>
    </citation>
    <scope>NUCLEOTIDE SEQUENCE [LARGE SCALE GENOMIC DNA]</scope>
    <source>
        <strain evidence="2 3">GAS242</strain>
    </source>
</reference>
<feature type="domain" description="SnoaL-like" evidence="1">
    <location>
        <begin position="11"/>
        <end position="123"/>
    </location>
</feature>
<name>A0A1M5S3Z0_9BRAD</name>
<accession>A0A1M5S3Z0</accession>
<dbReference type="InterPro" id="IPR032710">
    <property type="entry name" value="NTF2-like_dom_sf"/>
</dbReference>
<dbReference type="Gene3D" id="3.10.450.50">
    <property type="match status" value="1"/>
</dbReference>
<evidence type="ECO:0000259" key="1">
    <source>
        <dbReference type="Pfam" id="PF13474"/>
    </source>
</evidence>
<dbReference type="EMBL" id="LT670818">
    <property type="protein sequence ID" value="SHH32673.1"/>
    <property type="molecule type" value="Genomic_DNA"/>
</dbReference>
<organism evidence="2 3">
    <name type="scientific">Bradyrhizobium erythrophlei</name>
    <dbReference type="NCBI Taxonomy" id="1437360"/>
    <lineage>
        <taxon>Bacteria</taxon>
        <taxon>Pseudomonadati</taxon>
        <taxon>Pseudomonadota</taxon>
        <taxon>Alphaproteobacteria</taxon>
        <taxon>Hyphomicrobiales</taxon>
        <taxon>Nitrobacteraceae</taxon>
        <taxon>Bradyrhizobium</taxon>
    </lineage>
</organism>
<dbReference type="CDD" id="cd00531">
    <property type="entry name" value="NTF2_like"/>
    <property type="match status" value="1"/>
</dbReference>
<dbReference type="OrthoDB" id="953853at2"/>
<proteinExistence type="predicted"/>
<dbReference type="InterPro" id="IPR037401">
    <property type="entry name" value="SnoaL-like"/>
</dbReference>
<evidence type="ECO:0000313" key="3">
    <source>
        <dbReference type="Proteomes" id="UP000190675"/>
    </source>
</evidence>
<sequence>MQCVADETVSGVIAKWSAAFNRLDADALARLYSGNAFFFGSKSQLYRGNEGVAAYFNALPRWSSPTVQFTDRATAQVNSDLINFAATASFVVDEDAAPLSVKITWVIAREDGDWKIVSHHVSSQTPLLSDEPATS</sequence>
<gene>
    <name evidence="2" type="ORF">SAMN05444169_6903</name>
</gene>
<dbReference type="Proteomes" id="UP000190675">
    <property type="component" value="Chromosome I"/>
</dbReference>
<evidence type="ECO:0000313" key="2">
    <source>
        <dbReference type="EMBL" id="SHH32673.1"/>
    </source>
</evidence>
<dbReference type="AlphaFoldDB" id="A0A1M5S3Z0"/>
<dbReference type="SUPFAM" id="SSF54427">
    <property type="entry name" value="NTF2-like"/>
    <property type="match status" value="1"/>
</dbReference>
<dbReference type="Pfam" id="PF13474">
    <property type="entry name" value="SnoaL_3"/>
    <property type="match status" value="1"/>
</dbReference>
<dbReference type="RefSeq" id="WP_079569944.1">
    <property type="nucleotide sequence ID" value="NZ_LT670818.1"/>
</dbReference>
<protein>
    <recommendedName>
        <fullName evidence="1">SnoaL-like domain-containing protein</fullName>
    </recommendedName>
</protein>